<dbReference type="Gene3D" id="1.20.58.340">
    <property type="entry name" value="Magnesium transport protein CorA, transmembrane region"/>
    <property type="match status" value="1"/>
</dbReference>
<evidence type="ECO:0000256" key="3">
    <source>
        <dbReference type="ARBA" id="ARBA00022989"/>
    </source>
</evidence>
<accession>A0AA39R9E1</accession>
<sequence length="678" mass="77076">MTSSVDTRRQPIDGDGEPSISAERSDLPSIPGSFVRLQSNQRNETPVLSDAQRQSTNEIEVKSKEEEGKEEEFQQQEAKEREDEEQRVQRESEEEKQREREALQQVMEDLKDATDFGSYYAYLESLHRDPMYAGRSYEEILEGCFHSPNKYGPGVDIIDVLNEDLSPVGVSPRCSNLSASEIPGALCHPPANTRAQIVLWPVDTYTGDIKDFLDVLGVGLQLDPCFFEALRWREDETRYTHHFQSKNSLCVRSIGTSVFVARSFVLAQDSPVPVVLIAGPMRRPFDEFNRRPISSHFTRQHPNKAIYDLVQAAPLYHDYNCDGAPHGVPLFANAYIRALFSLLNSGRDSVLSSSDILSACMNPLLQIEIAICKGDLDHLRNLFREFKDVSFEEFGFRTKYRVSFEENRDRELPDGETPEYLYCYRTKLRSWIEYFGNENGALMGLLSSLLGANVTKGLFCSQIKEESISIVEEASRLEAEIRDYLQLQGSRLALLESKKSIELSNNQIYEGKRVKIFTVLAFFYIPLNLATSGFGMNIQQLNRSGASIGVFLATAVLLLFVTGLSWLFLKGVQDAQVWLRRALEDRVSIASRDPSILVRLYLIWWLSRNGLFKWMIYTGAGLCLLINSSSGFRSQSGFSNGSIEYLRAIEVIVYIMPEVEHWRVHLPRGGWLPQLLKR</sequence>
<dbReference type="Proteomes" id="UP001166286">
    <property type="component" value="Unassembled WGS sequence"/>
</dbReference>
<dbReference type="GO" id="GO:0046873">
    <property type="term" value="F:metal ion transmembrane transporter activity"/>
    <property type="evidence" value="ECO:0007669"/>
    <property type="project" value="InterPro"/>
</dbReference>
<evidence type="ECO:0000256" key="6">
    <source>
        <dbReference type="SAM" id="Phobius"/>
    </source>
</evidence>
<keyword evidence="8" id="KW-1185">Reference proteome</keyword>
<dbReference type="SUPFAM" id="SSF144083">
    <property type="entry name" value="Magnesium transport protein CorA, transmembrane region"/>
    <property type="match status" value="1"/>
</dbReference>
<evidence type="ECO:0000313" key="7">
    <source>
        <dbReference type="EMBL" id="KAK0517372.1"/>
    </source>
</evidence>
<feature type="transmembrane region" description="Helical" evidence="6">
    <location>
        <begin position="614"/>
        <end position="632"/>
    </location>
</feature>
<keyword evidence="3 6" id="KW-1133">Transmembrane helix</keyword>
<dbReference type="AlphaFoldDB" id="A0AA39R9E1"/>
<feature type="compositionally biased region" description="Basic and acidic residues" evidence="5">
    <location>
        <begin position="1"/>
        <end position="12"/>
    </location>
</feature>
<gene>
    <name evidence="7" type="ORF">JMJ35_000527</name>
</gene>
<evidence type="ECO:0000256" key="4">
    <source>
        <dbReference type="ARBA" id="ARBA00023136"/>
    </source>
</evidence>
<comment type="caution">
    <text evidence="7">The sequence shown here is derived from an EMBL/GenBank/DDBJ whole genome shotgun (WGS) entry which is preliminary data.</text>
</comment>
<feature type="compositionally biased region" description="Basic and acidic residues" evidence="5">
    <location>
        <begin position="77"/>
        <end position="101"/>
    </location>
</feature>
<dbReference type="GO" id="GO:0016020">
    <property type="term" value="C:membrane"/>
    <property type="evidence" value="ECO:0007669"/>
    <property type="project" value="UniProtKB-SubCell"/>
</dbReference>
<evidence type="ECO:0000313" key="8">
    <source>
        <dbReference type="Proteomes" id="UP001166286"/>
    </source>
</evidence>
<dbReference type="EMBL" id="JAFEKC020000001">
    <property type="protein sequence ID" value="KAK0517372.1"/>
    <property type="molecule type" value="Genomic_DNA"/>
</dbReference>
<feature type="transmembrane region" description="Helical" evidence="6">
    <location>
        <begin position="516"/>
        <end position="536"/>
    </location>
</feature>
<evidence type="ECO:0000256" key="1">
    <source>
        <dbReference type="ARBA" id="ARBA00004141"/>
    </source>
</evidence>
<feature type="compositionally biased region" description="Polar residues" evidence="5">
    <location>
        <begin position="36"/>
        <end position="57"/>
    </location>
</feature>
<proteinExistence type="predicted"/>
<feature type="transmembrane region" description="Helical" evidence="6">
    <location>
        <begin position="548"/>
        <end position="569"/>
    </location>
</feature>
<dbReference type="Pfam" id="PF01544">
    <property type="entry name" value="CorA"/>
    <property type="match status" value="1"/>
</dbReference>
<feature type="region of interest" description="Disordered" evidence="5">
    <location>
        <begin position="1"/>
        <end position="101"/>
    </location>
</feature>
<dbReference type="InterPro" id="IPR045863">
    <property type="entry name" value="CorA_TM1_TM2"/>
</dbReference>
<reference evidence="7" key="1">
    <citation type="submission" date="2023-03" db="EMBL/GenBank/DDBJ databases">
        <title>Complete genome of Cladonia borealis.</title>
        <authorList>
            <person name="Park H."/>
        </authorList>
    </citation>
    <scope>NUCLEOTIDE SEQUENCE</scope>
    <source>
        <strain evidence="7">ANT050790</strain>
    </source>
</reference>
<keyword evidence="2 6" id="KW-0812">Transmembrane</keyword>
<protein>
    <submittedName>
        <fullName evidence="7">Uncharacterized protein</fullName>
    </submittedName>
</protein>
<evidence type="ECO:0000256" key="2">
    <source>
        <dbReference type="ARBA" id="ARBA00022692"/>
    </source>
</evidence>
<keyword evidence="4 6" id="KW-0472">Membrane</keyword>
<dbReference type="InterPro" id="IPR002523">
    <property type="entry name" value="MgTranspt_CorA/ZnTranspt_ZntB"/>
</dbReference>
<name>A0AA39R9E1_9LECA</name>
<organism evidence="7 8">
    <name type="scientific">Cladonia borealis</name>
    <dbReference type="NCBI Taxonomy" id="184061"/>
    <lineage>
        <taxon>Eukaryota</taxon>
        <taxon>Fungi</taxon>
        <taxon>Dikarya</taxon>
        <taxon>Ascomycota</taxon>
        <taxon>Pezizomycotina</taxon>
        <taxon>Lecanoromycetes</taxon>
        <taxon>OSLEUM clade</taxon>
        <taxon>Lecanoromycetidae</taxon>
        <taxon>Lecanorales</taxon>
        <taxon>Lecanorineae</taxon>
        <taxon>Cladoniaceae</taxon>
        <taxon>Cladonia</taxon>
    </lineage>
</organism>
<comment type="subcellular location">
    <subcellularLocation>
        <location evidence="1">Membrane</location>
        <topology evidence="1">Multi-pass membrane protein</topology>
    </subcellularLocation>
</comment>
<evidence type="ECO:0000256" key="5">
    <source>
        <dbReference type="SAM" id="MobiDB-lite"/>
    </source>
</evidence>